<proteinExistence type="predicted"/>
<dbReference type="STRING" id="235985.SAMN05414137_11355"/>
<protein>
    <submittedName>
        <fullName evidence="1">Uncharacterized protein</fullName>
    </submittedName>
</protein>
<name>A0A1H7T4Z7_STRJI</name>
<evidence type="ECO:0000313" key="2">
    <source>
        <dbReference type="Proteomes" id="UP000183015"/>
    </source>
</evidence>
<dbReference type="RefSeq" id="WP_042444104.1">
    <property type="nucleotide sequence ID" value="NZ_BBPN01000006.1"/>
</dbReference>
<dbReference type="EMBL" id="FOAZ01000013">
    <property type="protein sequence ID" value="SEL79384.1"/>
    <property type="molecule type" value="Genomic_DNA"/>
</dbReference>
<gene>
    <name evidence="1" type="ORF">SAMN05414137_11355</name>
</gene>
<dbReference type="Proteomes" id="UP000183015">
    <property type="component" value="Unassembled WGS sequence"/>
</dbReference>
<sequence length="133" mass="14713">MERQQGTRVGIDPGSPFCRLIDAAIEACRDSRESLAQLEQGLVELRDDRLGGAAPRPLGGPERKLHWQHFYRTAQVLKRALADARAEAYRAAVDEQGFTITGLTTYAGNSRQHVSRMVAKGREALEALEAHTE</sequence>
<organism evidence="1 2">
    <name type="scientific">Streptacidiphilus jiangxiensis</name>
    <dbReference type="NCBI Taxonomy" id="235985"/>
    <lineage>
        <taxon>Bacteria</taxon>
        <taxon>Bacillati</taxon>
        <taxon>Actinomycetota</taxon>
        <taxon>Actinomycetes</taxon>
        <taxon>Kitasatosporales</taxon>
        <taxon>Streptomycetaceae</taxon>
        <taxon>Streptacidiphilus</taxon>
    </lineage>
</organism>
<reference evidence="2" key="1">
    <citation type="submission" date="2016-10" db="EMBL/GenBank/DDBJ databases">
        <authorList>
            <person name="Varghese N."/>
        </authorList>
    </citation>
    <scope>NUCLEOTIDE SEQUENCE [LARGE SCALE GENOMIC DNA]</scope>
    <source>
        <strain evidence="2">DSM 45096 / BCRC 16803 / CGMCC 4.1857 / CIP 109030 / JCM 12277 / KCTC 19219 / NBRC 100920 / 33214</strain>
    </source>
</reference>
<dbReference type="AlphaFoldDB" id="A0A1H7T4Z7"/>
<evidence type="ECO:0000313" key="1">
    <source>
        <dbReference type="EMBL" id="SEL79384.1"/>
    </source>
</evidence>
<keyword evidence="2" id="KW-1185">Reference proteome</keyword>
<accession>A0A1H7T4Z7</accession>